<dbReference type="PANTHER" id="PTHR22846">
    <property type="entry name" value="WD40 REPEAT PROTEIN"/>
    <property type="match status" value="1"/>
</dbReference>
<dbReference type="RefSeq" id="XP_003645781.1">
    <property type="nucleotide sequence ID" value="XM_003645733.1"/>
</dbReference>
<dbReference type="InterPro" id="IPR006594">
    <property type="entry name" value="LisH"/>
</dbReference>
<protein>
    <recommendedName>
        <fullName evidence="6">Anaphase-promoting complex subunit 4-like WD40 domain-containing protein</fullName>
    </recommendedName>
</protein>
<dbReference type="GeneID" id="11472291"/>
<name>G8JS45_ERECY</name>
<organism evidence="7 8">
    <name type="scientific">Eremothecium cymbalariae (strain CBS 270.75 / DBVPG 7215 / KCTC 17166 / NRRL Y-17582)</name>
    <name type="common">Yeast</name>
    <dbReference type="NCBI Taxonomy" id="931890"/>
    <lineage>
        <taxon>Eukaryota</taxon>
        <taxon>Fungi</taxon>
        <taxon>Dikarya</taxon>
        <taxon>Ascomycota</taxon>
        <taxon>Saccharomycotina</taxon>
        <taxon>Saccharomycetes</taxon>
        <taxon>Saccharomycetales</taxon>
        <taxon>Saccharomycetaceae</taxon>
        <taxon>Eremothecium</taxon>
    </lineage>
</organism>
<evidence type="ECO:0000256" key="4">
    <source>
        <dbReference type="ARBA" id="ARBA00023242"/>
    </source>
</evidence>
<gene>
    <name evidence="7" type="ordered locus">Ecym_3481</name>
</gene>
<feature type="repeat" description="WD" evidence="5">
    <location>
        <begin position="323"/>
        <end position="354"/>
    </location>
</feature>
<keyword evidence="8" id="KW-1185">Reference proteome</keyword>
<dbReference type="Pfam" id="PF08513">
    <property type="entry name" value="LisH"/>
    <property type="match status" value="1"/>
</dbReference>
<keyword evidence="2 5" id="KW-0853">WD repeat</keyword>
<dbReference type="InterPro" id="IPR001680">
    <property type="entry name" value="WD40_rpt"/>
</dbReference>
<dbReference type="GO" id="GO:0032874">
    <property type="term" value="P:positive regulation of stress-activated MAPK cascade"/>
    <property type="evidence" value="ECO:0007669"/>
    <property type="project" value="EnsemblFungi"/>
</dbReference>
<dbReference type="InterPro" id="IPR024977">
    <property type="entry name" value="Apc4-like_WD40_dom"/>
</dbReference>
<dbReference type="OMA" id="KWNKCGN"/>
<dbReference type="SMART" id="SM00667">
    <property type="entry name" value="LisH"/>
    <property type="match status" value="1"/>
</dbReference>
<dbReference type="GO" id="GO:0034967">
    <property type="term" value="C:Set3 complex"/>
    <property type="evidence" value="ECO:0007669"/>
    <property type="project" value="EnsemblFungi"/>
</dbReference>
<proteinExistence type="predicted"/>
<feature type="repeat" description="WD" evidence="5">
    <location>
        <begin position="194"/>
        <end position="228"/>
    </location>
</feature>
<dbReference type="Gene3D" id="1.20.960.30">
    <property type="match status" value="1"/>
</dbReference>
<dbReference type="GO" id="GO:0045835">
    <property type="term" value="P:negative regulation of meiotic nuclear division"/>
    <property type="evidence" value="ECO:0007669"/>
    <property type="project" value="EnsemblFungi"/>
</dbReference>
<keyword evidence="4" id="KW-0539">Nucleus</keyword>
<dbReference type="InParanoid" id="G8JS45"/>
<reference evidence="8" key="1">
    <citation type="journal article" date="2012" name="G3 (Bethesda)">
        <title>Pichia sorbitophila, an interspecies yeast hybrid reveals early steps of genome resolution following polyploidization.</title>
        <authorList>
            <person name="Leh Louis V."/>
            <person name="Despons L."/>
            <person name="Friedrich A."/>
            <person name="Martin T."/>
            <person name="Durrens P."/>
            <person name="Casaregola S."/>
            <person name="Neuveglise C."/>
            <person name="Fairhead C."/>
            <person name="Marck C."/>
            <person name="Cruz J.A."/>
            <person name="Straub M.L."/>
            <person name="Kugler V."/>
            <person name="Sacerdot C."/>
            <person name="Uzunov Z."/>
            <person name="Thierry A."/>
            <person name="Weiss S."/>
            <person name="Bleykasten C."/>
            <person name="De Montigny J."/>
            <person name="Jacques N."/>
            <person name="Jung P."/>
            <person name="Lemaire M."/>
            <person name="Mallet S."/>
            <person name="Morel G."/>
            <person name="Richard G.F."/>
            <person name="Sarkar A."/>
            <person name="Savel G."/>
            <person name="Schacherer J."/>
            <person name="Seret M.L."/>
            <person name="Talla E."/>
            <person name="Samson G."/>
            <person name="Jubin C."/>
            <person name="Poulain J."/>
            <person name="Vacherie B."/>
            <person name="Barbe V."/>
            <person name="Pelletier E."/>
            <person name="Sherman D.J."/>
            <person name="Westhof E."/>
            <person name="Weissenbach J."/>
            <person name="Baret P.V."/>
            <person name="Wincker P."/>
            <person name="Gaillardin C."/>
            <person name="Dujon B."/>
            <person name="Souciet J.L."/>
        </authorList>
    </citation>
    <scope>NUCLEOTIDE SEQUENCE [LARGE SCALE GENOMIC DNA]</scope>
    <source>
        <strain evidence="8">CBS 270.75 / DBVPG 7215 / KCTC 17166 / NRRL Y-17582</strain>
    </source>
</reference>
<feature type="repeat" description="WD" evidence="5">
    <location>
        <begin position="365"/>
        <end position="405"/>
    </location>
</feature>
<dbReference type="Pfam" id="PF00400">
    <property type="entry name" value="WD40"/>
    <property type="match status" value="2"/>
</dbReference>
<dbReference type="PROSITE" id="PS50896">
    <property type="entry name" value="LISH"/>
    <property type="match status" value="1"/>
</dbReference>
<feature type="domain" description="Anaphase-promoting complex subunit 4-like WD40" evidence="6">
    <location>
        <begin position="194"/>
        <end position="248"/>
    </location>
</feature>
<evidence type="ECO:0000256" key="1">
    <source>
        <dbReference type="ARBA" id="ARBA00004123"/>
    </source>
</evidence>
<dbReference type="InterPro" id="IPR015943">
    <property type="entry name" value="WD40/YVTN_repeat-like_dom_sf"/>
</dbReference>
<dbReference type="FunCoup" id="G8JS45">
    <property type="interactions" value="595"/>
</dbReference>
<evidence type="ECO:0000256" key="3">
    <source>
        <dbReference type="ARBA" id="ARBA00022737"/>
    </source>
</evidence>
<dbReference type="Gene3D" id="2.130.10.10">
    <property type="entry name" value="YVTN repeat-like/Quinoprotein amine dehydrogenase"/>
    <property type="match status" value="1"/>
</dbReference>
<evidence type="ECO:0000313" key="8">
    <source>
        <dbReference type="Proteomes" id="UP000006790"/>
    </source>
</evidence>
<dbReference type="AlphaFoldDB" id="G8JS45"/>
<dbReference type="STRING" id="931890.G8JS45"/>
<dbReference type="HOGENOM" id="CLU_007609_1_1_1"/>
<dbReference type="OrthoDB" id="1367865at2759"/>
<keyword evidence="3" id="KW-0677">Repeat</keyword>
<dbReference type="PANTHER" id="PTHR22846:SF2">
    <property type="entry name" value="F-BOX-LIKE_WD REPEAT-CONTAINING PROTEIN EBI"/>
    <property type="match status" value="1"/>
</dbReference>
<dbReference type="Proteomes" id="UP000006790">
    <property type="component" value="Chromosome 3"/>
</dbReference>
<dbReference type="PROSITE" id="PS50082">
    <property type="entry name" value="WD_REPEATS_2"/>
    <property type="match status" value="4"/>
</dbReference>
<dbReference type="Pfam" id="PF12894">
    <property type="entry name" value="ANAPC4_WD40"/>
    <property type="match status" value="1"/>
</dbReference>
<dbReference type="InterPro" id="IPR045183">
    <property type="entry name" value="Ebi-like"/>
</dbReference>
<evidence type="ECO:0000259" key="6">
    <source>
        <dbReference type="Pfam" id="PF12894"/>
    </source>
</evidence>
<comment type="subcellular location">
    <subcellularLocation>
        <location evidence="1">Nucleus</location>
    </subcellularLocation>
</comment>
<dbReference type="PROSITE" id="PS50294">
    <property type="entry name" value="WD_REPEATS_REGION"/>
    <property type="match status" value="3"/>
</dbReference>
<evidence type="ECO:0000256" key="5">
    <source>
        <dbReference type="PROSITE-ProRule" id="PRU00221"/>
    </source>
</evidence>
<dbReference type="eggNOG" id="KOG0273">
    <property type="taxonomic scope" value="Eukaryota"/>
</dbReference>
<dbReference type="SUPFAM" id="SSF50978">
    <property type="entry name" value="WD40 repeat-like"/>
    <property type="match status" value="1"/>
</dbReference>
<dbReference type="SMART" id="SM00320">
    <property type="entry name" value="WD40"/>
    <property type="match status" value="7"/>
</dbReference>
<dbReference type="GO" id="GO:0006357">
    <property type="term" value="P:regulation of transcription by RNA polymerase II"/>
    <property type="evidence" value="ECO:0007669"/>
    <property type="project" value="TreeGrafter"/>
</dbReference>
<evidence type="ECO:0000313" key="7">
    <source>
        <dbReference type="EMBL" id="AET38964.1"/>
    </source>
</evidence>
<evidence type="ECO:0000256" key="2">
    <source>
        <dbReference type="ARBA" id="ARBA00022574"/>
    </source>
</evidence>
<dbReference type="GO" id="GO:0003714">
    <property type="term" value="F:transcription corepressor activity"/>
    <property type="evidence" value="ECO:0007669"/>
    <property type="project" value="InterPro"/>
</dbReference>
<feature type="repeat" description="WD" evidence="5">
    <location>
        <begin position="235"/>
        <end position="276"/>
    </location>
</feature>
<sequence length="504" mass="56460">MSLTSEELNYLIWRYLQESGHEVSALSMQEETRVLEFDEKYKEHIPIGTLVNFVQKGILYTESELLVRYDGNVMPVDPSHYEKDFNLVQALEVDKQRFPELVARGRFALKHEEEKEPDIQIKDEGIGKDSDDSFIKTLQCLYTFPAGYVSQWNPKFGTVFACGHRDSQASIIYFEEFEDKWTIKDTYSLVHPNVSEKQNEVTCLEWSPNGESLLTGVENGELRLWSMEGKLQNILSHHKAPVVCIKWNIDQTHVLTCDVENVTIVWNALSGTALQHFNFREPGSTESLGVDITWIDQDKFAIPGLHGSILIFNIGVSKPIGKLLGHTQTLTTLSYNSENQLLLSASDDYTLRIWRGGNINPSNTFYGHTQSITSAQWINEDTIISTSMDGSISVWSIKFSSPIATATVDGLPNFTGSLSPDKLKFATGTMDGEVTVYDIKKLLNSLKGHGMSANTVSNSISIPVIGDYQSNKEGSYVVHIAWSQDSKRLSVSYSLGDVAMISLV</sequence>
<dbReference type="KEGG" id="erc:Ecym_3481"/>
<dbReference type="InterPro" id="IPR036322">
    <property type="entry name" value="WD40_repeat_dom_sf"/>
</dbReference>
<dbReference type="EMBL" id="CP002499">
    <property type="protein sequence ID" value="AET38964.1"/>
    <property type="molecule type" value="Genomic_DNA"/>
</dbReference>
<accession>G8JS45</accession>